<reference evidence="2 3" key="1">
    <citation type="journal article" date="2017" name="Plant Biotechnol. J.">
        <title>A comprehensive draft genome sequence for lupin (Lupinus angustifolius), an emerging health food: insights into plant-microbe interactions and legume evolution.</title>
        <authorList>
            <person name="Hane J.K."/>
            <person name="Ming Y."/>
            <person name="Kamphuis L.G."/>
            <person name="Nelson M.N."/>
            <person name="Garg G."/>
            <person name="Atkins C.A."/>
            <person name="Bayer P.E."/>
            <person name="Bravo A."/>
            <person name="Bringans S."/>
            <person name="Cannon S."/>
            <person name="Edwards D."/>
            <person name="Foley R."/>
            <person name="Gao L.L."/>
            <person name="Harrison M.J."/>
            <person name="Huang W."/>
            <person name="Hurgobin B."/>
            <person name="Li S."/>
            <person name="Liu C.W."/>
            <person name="McGrath A."/>
            <person name="Morahan G."/>
            <person name="Murray J."/>
            <person name="Weller J."/>
            <person name="Jian J."/>
            <person name="Singh K.B."/>
        </authorList>
    </citation>
    <scope>NUCLEOTIDE SEQUENCE [LARGE SCALE GENOMIC DNA]</scope>
    <source>
        <strain evidence="3">cv. Tanjil</strain>
        <tissue evidence="2">Whole plant</tissue>
    </source>
</reference>
<sequence>MMVVKVVAMMTLMTIAEDSGGSDDDNIGGFECCNGSGRDDGGVIGLDLSTSS</sequence>
<evidence type="ECO:0000313" key="2">
    <source>
        <dbReference type="EMBL" id="OIW20610.1"/>
    </source>
</evidence>
<gene>
    <name evidence="2" type="ORF">TanjilG_16135</name>
</gene>
<name>A0A394DB84_LUPAN</name>
<organism evidence="2 3">
    <name type="scientific">Lupinus angustifolius</name>
    <name type="common">Narrow-leaved blue lupine</name>
    <dbReference type="NCBI Taxonomy" id="3871"/>
    <lineage>
        <taxon>Eukaryota</taxon>
        <taxon>Viridiplantae</taxon>
        <taxon>Streptophyta</taxon>
        <taxon>Embryophyta</taxon>
        <taxon>Tracheophyta</taxon>
        <taxon>Spermatophyta</taxon>
        <taxon>Magnoliopsida</taxon>
        <taxon>eudicotyledons</taxon>
        <taxon>Gunneridae</taxon>
        <taxon>Pentapetalae</taxon>
        <taxon>rosids</taxon>
        <taxon>fabids</taxon>
        <taxon>Fabales</taxon>
        <taxon>Fabaceae</taxon>
        <taxon>Papilionoideae</taxon>
        <taxon>50 kb inversion clade</taxon>
        <taxon>genistoids sensu lato</taxon>
        <taxon>core genistoids</taxon>
        <taxon>Genisteae</taxon>
        <taxon>Lupinus</taxon>
    </lineage>
</organism>
<evidence type="ECO:0000256" key="1">
    <source>
        <dbReference type="SAM" id="SignalP"/>
    </source>
</evidence>
<proteinExistence type="predicted"/>
<comment type="caution">
    <text evidence="2">The sequence shown here is derived from an EMBL/GenBank/DDBJ whole genome shotgun (WGS) entry which is preliminary data.</text>
</comment>
<dbReference type="Gramene" id="OIW20610">
    <property type="protein sequence ID" value="OIW20610"/>
    <property type="gene ID" value="TanjilG_16135"/>
</dbReference>
<keyword evidence="3" id="KW-1185">Reference proteome</keyword>
<accession>A0A394DB84</accession>
<dbReference type="Proteomes" id="UP000188354">
    <property type="component" value="Unassembled WGS sequence"/>
</dbReference>
<keyword evidence="1" id="KW-0732">Signal</keyword>
<feature type="chain" id="PRO_5017229762" evidence="1">
    <location>
        <begin position="17"/>
        <end position="52"/>
    </location>
</feature>
<feature type="signal peptide" evidence="1">
    <location>
        <begin position="1"/>
        <end position="16"/>
    </location>
</feature>
<protein>
    <submittedName>
        <fullName evidence="2">Uncharacterized protein</fullName>
    </submittedName>
</protein>
<dbReference type="AlphaFoldDB" id="A0A394DB84"/>
<evidence type="ECO:0000313" key="3">
    <source>
        <dbReference type="Proteomes" id="UP000188354"/>
    </source>
</evidence>
<dbReference type="EMBL" id="MLAU01011625">
    <property type="protein sequence ID" value="OIW20610.1"/>
    <property type="molecule type" value="Genomic_DNA"/>
</dbReference>